<protein>
    <submittedName>
        <fullName evidence="1">Uncharacterized protein</fullName>
    </submittedName>
</protein>
<dbReference type="EMBL" id="FOBI01000002">
    <property type="protein sequence ID" value="SEK70786.1"/>
    <property type="molecule type" value="Genomic_DNA"/>
</dbReference>
<evidence type="ECO:0000313" key="1">
    <source>
        <dbReference type="EMBL" id="SEK70786.1"/>
    </source>
</evidence>
<evidence type="ECO:0000313" key="2">
    <source>
        <dbReference type="Proteomes" id="UP000199297"/>
    </source>
</evidence>
<dbReference type="Proteomes" id="UP000199297">
    <property type="component" value="Unassembled WGS sequence"/>
</dbReference>
<sequence>MFYLFIMAVDKKLMLNSLNDCATLRSFNGNFLGT</sequence>
<name>A0A1H7J890_9GAMM</name>
<proteinExistence type="predicted"/>
<organism evidence="1 2">
    <name type="scientific">Colwellia chukchiensis</name>
    <dbReference type="NCBI Taxonomy" id="641665"/>
    <lineage>
        <taxon>Bacteria</taxon>
        <taxon>Pseudomonadati</taxon>
        <taxon>Pseudomonadota</taxon>
        <taxon>Gammaproteobacteria</taxon>
        <taxon>Alteromonadales</taxon>
        <taxon>Colwelliaceae</taxon>
        <taxon>Colwellia</taxon>
    </lineage>
</organism>
<reference evidence="2" key="1">
    <citation type="submission" date="2016-10" db="EMBL/GenBank/DDBJ databases">
        <authorList>
            <person name="Varghese N."/>
            <person name="Submissions S."/>
        </authorList>
    </citation>
    <scope>NUCLEOTIDE SEQUENCE [LARGE SCALE GENOMIC DNA]</scope>
    <source>
        <strain evidence="2">CGMCC 1.9127</strain>
    </source>
</reference>
<gene>
    <name evidence="1" type="ORF">SAMN05216262_102164</name>
</gene>
<accession>A0A1H7J890</accession>
<keyword evidence="2" id="KW-1185">Reference proteome</keyword>
<dbReference type="AlphaFoldDB" id="A0A1H7J890"/>
<dbReference type="STRING" id="641665.GCA_002104455_01769"/>